<evidence type="ECO:0000259" key="2">
    <source>
        <dbReference type="Pfam" id="PF13248"/>
    </source>
</evidence>
<reference evidence="3 4" key="1">
    <citation type="submission" date="2015-11" db="EMBL/GenBank/DDBJ databases">
        <title>Genomic analysis of 38 Legionella species identifies large and diverse effector repertoires.</title>
        <authorList>
            <person name="Burstein D."/>
            <person name="Amaro F."/>
            <person name="Zusman T."/>
            <person name="Lifshitz Z."/>
            <person name="Cohen O."/>
            <person name="Gilbert J.A."/>
            <person name="Pupko T."/>
            <person name="Shuman H.A."/>
            <person name="Segal G."/>
        </authorList>
    </citation>
    <scope>NUCLEOTIDE SEQUENCE [LARGE SCALE GENOMIC DNA]</scope>
    <source>
        <strain evidence="3 4">Mt.St.Helens-9</strain>
    </source>
</reference>
<sequence>MAMVGCPQCKKSIASDALECPHCGHPLRKQDVEIEQKPTPARNYGWGTFIYLLLIVAGLFMLFEGRLTGLILLIIGALLIIGRYKLWGQTGKKIR</sequence>
<proteinExistence type="predicted"/>
<dbReference type="EMBL" id="LNYX01000031">
    <property type="protein sequence ID" value="KTD61855.1"/>
    <property type="molecule type" value="Genomic_DNA"/>
</dbReference>
<protein>
    <recommendedName>
        <fullName evidence="2">Putative zinc-ribbon domain-containing protein</fullName>
    </recommendedName>
</protein>
<dbReference type="PATRIC" id="fig|452.5.peg.2744"/>
<dbReference type="RefSeq" id="WP_157737709.1">
    <property type="nucleotide sequence ID" value="NZ_CAAAII010000016.1"/>
</dbReference>
<keyword evidence="4" id="KW-1185">Reference proteome</keyword>
<comment type="caution">
    <text evidence="3">The sequence shown here is derived from an EMBL/GenBank/DDBJ whole genome shotgun (WGS) entry which is preliminary data.</text>
</comment>
<dbReference type="InterPro" id="IPR059113">
    <property type="entry name" value="Znf_ribbon"/>
</dbReference>
<name>A0A0W0YYX5_LEGSP</name>
<evidence type="ECO:0000313" key="4">
    <source>
        <dbReference type="Proteomes" id="UP000054877"/>
    </source>
</evidence>
<feature type="transmembrane region" description="Helical" evidence="1">
    <location>
        <begin position="44"/>
        <end position="63"/>
    </location>
</feature>
<organism evidence="3 4">
    <name type="scientific">Legionella spiritensis</name>
    <dbReference type="NCBI Taxonomy" id="452"/>
    <lineage>
        <taxon>Bacteria</taxon>
        <taxon>Pseudomonadati</taxon>
        <taxon>Pseudomonadota</taxon>
        <taxon>Gammaproteobacteria</taxon>
        <taxon>Legionellales</taxon>
        <taxon>Legionellaceae</taxon>
        <taxon>Legionella</taxon>
    </lineage>
</organism>
<keyword evidence="1" id="KW-0812">Transmembrane</keyword>
<dbReference type="Proteomes" id="UP000054877">
    <property type="component" value="Unassembled WGS sequence"/>
</dbReference>
<dbReference type="STRING" id="452.Lspi_2485"/>
<keyword evidence="1" id="KW-0472">Membrane</keyword>
<accession>A0A0W0YYX5</accession>
<evidence type="ECO:0000313" key="3">
    <source>
        <dbReference type="EMBL" id="KTD61855.1"/>
    </source>
</evidence>
<feature type="domain" description="Putative zinc-ribbon" evidence="2">
    <location>
        <begin position="3"/>
        <end position="27"/>
    </location>
</feature>
<dbReference type="AlphaFoldDB" id="A0A0W0YYX5"/>
<keyword evidence="1" id="KW-1133">Transmembrane helix</keyword>
<evidence type="ECO:0000256" key="1">
    <source>
        <dbReference type="SAM" id="Phobius"/>
    </source>
</evidence>
<gene>
    <name evidence="3" type="ORF">Lspi_2485</name>
</gene>
<dbReference type="Pfam" id="PF13248">
    <property type="entry name" value="Zn_ribbon_3"/>
    <property type="match status" value="1"/>
</dbReference>
<feature type="transmembrane region" description="Helical" evidence="1">
    <location>
        <begin position="69"/>
        <end position="86"/>
    </location>
</feature>